<dbReference type="InterPro" id="IPR005479">
    <property type="entry name" value="CPAse_ATP-bd"/>
</dbReference>
<reference evidence="6 7" key="1">
    <citation type="submission" date="2017-05" db="EMBL/GenBank/DDBJ databases">
        <title>Thiocyanate degradation by Thiohalobacter thiocyanaticus FOKN1.</title>
        <authorList>
            <person name="Oshiki M."/>
            <person name="Fukushima T."/>
            <person name="Kawano S."/>
            <person name="Nakagawa J."/>
        </authorList>
    </citation>
    <scope>NUCLEOTIDE SEQUENCE [LARGE SCALE GENOMIC DNA]</scope>
    <source>
        <strain evidence="6 7">FOKN1</strain>
    </source>
</reference>
<dbReference type="InterPro" id="IPR052032">
    <property type="entry name" value="ATP-dep_AA_Ligase"/>
</dbReference>
<dbReference type="PROSITE" id="PS50975">
    <property type="entry name" value="ATP_GRASP"/>
    <property type="match status" value="1"/>
</dbReference>
<evidence type="ECO:0000313" key="6">
    <source>
        <dbReference type="EMBL" id="BAZ92873.1"/>
    </source>
</evidence>
<dbReference type="PROSITE" id="PS00867">
    <property type="entry name" value="CPSASE_2"/>
    <property type="match status" value="1"/>
</dbReference>
<dbReference type="EMBL" id="AP018052">
    <property type="protein sequence ID" value="BAZ92873.1"/>
    <property type="molecule type" value="Genomic_DNA"/>
</dbReference>
<dbReference type="Pfam" id="PF13535">
    <property type="entry name" value="ATP-grasp_4"/>
    <property type="match status" value="1"/>
</dbReference>
<keyword evidence="1" id="KW-0436">Ligase</keyword>
<dbReference type="Gene3D" id="3.30.470.20">
    <property type="entry name" value="ATP-grasp fold, B domain"/>
    <property type="match status" value="1"/>
</dbReference>
<dbReference type="SUPFAM" id="SSF56059">
    <property type="entry name" value="Glutathione synthetase ATP-binding domain-like"/>
    <property type="match status" value="1"/>
</dbReference>
<evidence type="ECO:0000256" key="2">
    <source>
        <dbReference type="ARBA" id="ARBA00022741"/>
    </source>
</evidence>
<keyword evidence="3 4" id="KW-0067">ATP-binding</keyword>
<keyword evidence="7" id="KW-1185">Reference proteome</keyword>
<evidence type="ECO:0000256" key="4">
    <source>
        <dbReference type="PROSITE-ProRule" id="PRU00409"/>
    </source>
</evidence>
<dbReference type="GO" id="GO:0005524">
    <property type="term" value="F:ATP binding"/>
    <property type="evidence" value="ECO:0007669"/>
    <property type="project" value="UniProtKB-UniRule"/>
</dbReference>
<keyword evidence="2 4" id="KW-0547">Nucleotide-binding</keyword>
<sequence>MSSNIFVVGADPFNMEKVRRLNLGVDHRIHELLSFDEVKGGGYYPVEDCLALAEQRLAAFDGSIDAIVGYWDFPVTAMTAILCRRHGLTTPTLESVLRCEHKYWSRLEQCRAIPEFTPGFTQVDPFSDDEINNIELPYPFWIKPVKGTDSLLAFKVRNREDLRSSIAAIRREIHRIAEPFDHILSHARLPEEIVPVKGHHCIVEELVPGRQCTVEGYVHDGEVHHHGIIDSINYPQSSSFLRYQYPSRLPRRVKDRAVEATRELMQHIGYDNATYNVEYFYQPKTEKLVLLEINPRLSQSHSDMFEKVDGASNLQIMAELALGQPPDFPVREGRYGCAAKFHVRVFEDGIATHVPDGNELEQIRQRFPGTLIELKIKPGMRLSELIEQDSYSYDIAHIHTGARNQKELLEKFNRILEALHFEFAPVGADEDKAPAVPGIAVQ</sequence>
<dbReference type="GO" id="GO:0046872">
    <property type="term" value="F:metal ion binding"/>
    <property type="evidence" value="ECO:0007669"/>
    <property type="project" value="InterPro"/>
</dbReference>
<feature type="domain" description="ATP-grasp" evidence="5">
    <location>
        <begin position="107"/>
        <end position="322"/>
    </location>
</feature>
<dbReference type="KEGG" id="ttc:FOKN1_0469"/>
<evidence type="ECO:0000256" key="3">
    <source>
        <dbReference type="ARBA" id="ARBA00022840"/>
    </source>
</evidence>
<dbReference type="AlphaFoldDB" id="A0A1Z4VMZ3"/>
<dbReference type="Proteomes" id="UP000218765">
    <property type="component" value="Chromosome"/>
</dbReference>
<proteinExistence type="predicted"/>
<evidence type="ECO:0000313" key="7">
    <source>
        <dbReference type="Proteomes" id="UP000218765"/>
    </source>
</evidence>
<evidence type="ECO:0000259" key="5">
    <source>
        <dbReference type="PROSITE" id="PS50975"/>
    </source>
</evidence>
<name>A0A1Z4VMZ3_9GAMM</name>
<dbReference type="OrthoDB" id="8441067at2"/>
<gene>
    <name evidence="6" type="ORF">FOKN1_0469</name>
</gene>
<protein>
    <submittedName>
        <fullName evidence="6">Carbamoylphosphate synthase large subunit</fullName>
    </submittedName>
</protein>
<accession>A0A1Z4VMZ3</accession>
<evidence type="ECO:0000256" key="1">
    <source>
        <dbReference type="ARBA" id="ARBA00022598"/>
    </source>
</evidence>
<dbReference type="GO" id="GO:0016874">
    <property type="term" value="F:ligase activity"/>
    <property type="evidence" value="ECO:0007669"/>
    <property type="project" value="UniProtKB-KW"/>
</dbReference>
<dbReference type="PANTHER" id="PTHR43585">
    <property type="entry name" value="FUMIPYRROLE BIOSYNTHESIS PROTEIN C"/>
    <property type="match status" value="1"/>
</dbReference>
<dbReference type="RefSeq" id="WP_096364341.1">
    <property type="nucleotide sequence ID" value="NZ_AP018052.1"/>
</dbReference>
<dbReference type="PANTHER" id="PTHR43585:SF2">
    <property type="entry name" value="ATP-GRASP ENZYME FSQD"/>
    <property type="match status" value="1"/>
</dbReference>
<dbReference type="InterPro" id="IPR011761">
    <property type="entry name" value="ATP-grasp"/>
</dbReference>
<organism evidence="6 7">
    <name type="scientific">Thiohalobacter thiocyanaticus</name>
    <dbReference type="NCBI Taxonomy" id="585455"/>
    <lineage>
        <taxon>Bacteria</taxon>
        <taxon>Pseudomonadati</taxon>
        <taxon>Pseudomonadota</taxon>
        <taxon>Gammaproteobacteria</taxon>
        <taxon>Thiohalobacterales</taxon>
        <taxon>Thiohalobacteraceae</taxon>
        <taxon>Thiohalobacter</taxon>
    </lineage>
</organism>